<evidence type="ECO:0000313" key="1">
    <source>
        <dbReference type="EMBL" id="SHF07460.1"/>
    </source>
</evidence>
<dbReference type="Pfam" id="PF22252">
    <property type="entry name" value="PNGase_F-II_N"/>
    <property type="match status" value="1"/>
</dbReference>
<proteinExistence type="predicted"/>
<dbReference type="STRING" id="1302685.SAMN05444408_108138"/>
<name>A0A1M4YNV3_9FLAO</name>
<dbReference type="AlphaFoldDB" id="A0A1M4YNV3"/>
<reference evidence="2" key="1">
    <citation type="submission" date="2016-11" db="EMBL/GenBank/DDBJ databases">
        <authorList>
            <person name="Varghese N."/>
            <person name="Submissions S."/>
        </authorList>
    </citation>
    <scope>NUCLEOTIDE SEQUENCE [LARGE SCALE GENOMIC DNA]</scope>
    <source>
        <strain evidence="2">DSM 26898</strain>
    </source>
</reference>
<dbReference type="NCBIfam" id="TIGR01200">
    <property type="entry name" value="GLPGLI"/>
    <property type="match status" value="1"/>
</dbReference>
<dbReference type="OrthoDB" id="1440774at2"/>
<accession>A0A1M4YNV3</accession>
<dbReference type="Proteomes" id="UP000184236">
    <property type="component" value="Unassembled WGS sequence"/>
</dbReference>
<gene>
    <name evidence="1" type="ORF">SAMN05444408_108138</name>
</gene>
<sequence length="239" mass="28143">MYKHKITYFLFFFSFSLLSSQIINFKSNIQIIYNLKYKSNLRENKFDNDIVCLYLGDKRSIFQNENKFKIDSIIANQKIIQLPAGPMFKVNHVIFKDFDKGEMIFSELIDKINIGYMESIPIMEWKLIDEKKQILGYNCQKAETTFRGRNYTAWYTNEIGISDGPYKFSGLPGLILEVFDNDNNFHYSLLQIISKDKNVIFNKSVKYIDRKKMQQIKINNLIKNSNTNSTLTINPIEKN</sequence>
<dbReference type="RefSeq" id="WP_072884991.1">
    <property type="nucleotide sequence ID" value="NZ_FQVO01000008.1"/>
</dbReference>
<dbReference type="EMBL" id="FQVO01000008">
    <property type="protein sequence ID" value="SHF07460.1"/>
    <property type="molecule type" value="Genomic_DNA"/>
</dbReference>
<dbReference type="InterPro" id="IPR005901">
    <property type="entry name" value="GLPGLI"/>
</dbReference>
<organism evidence="1 2">
    <name type="scientific">Chryseobacterium takakiae</name>
    <dbReference type="NCBI Taxonomy" id="1302685"/>
    <lineage>
        <taxon>Bacteria</taxon>
        <taxon>Pseudomonadati</taxon>
        <taxon>Bacteroidota</taxon>
        <taxon>Flavobacteriia</taxon>
        <taxon>Flavobacteriales</taxon>
        <taxon>Weeksellaceae</taxon>
        <taxon>Chryseobacterium group</taxon>
        <taxon>Chryseobacterium</taxon>
    </lineage>
</organism>
<protein>
    <submittedName>
        <fullName evidence="1">GLPGLI family protein</fullName>
    </submittedName>
</protein>
<keyword evidence="2" id="KW-1185">Reference proteome</keyword>
<evidence type="ECO:0000313" key="2">
    <source>
        <dbReference type="Proteomes" id="UP000184236"/>
    </source>
</evidence>